<accession>A0ABS9XTR7</accession>
<dbReference type="PROSITE" id="PS50977">
    <property type="entry name" value="HTH_TETR_2"/>
    <property type="match status" value="1"/>
</dbReference>
<reference evidence="6" key="1">
    <citation type="submission" date="2022-03" db="EMBL/GenBank/DDBJ databases">
        <title>Streptomyces 7R015 and 7R016 isolated from Barleria lupulina in Thailand.</title>
        <authorList>
            <person name="Kanchanasin P."/>
            <person name="Phongsopitanun W."/>
            <person name="Tanasupawat S."/>
        </authorList>
    </citation>
    <scope>NUCLEOTIDE SEQUENCE</scope>
    <source>
        <strain evidence="6">7R016</strain>
    </source>
</reference>
<gene>
    <name evidence="6" type="ORF">MQN93_35435</name>
</gene>
<dbReference type="EMBL" id="JALDAX010000018">
    <property type="protein sequence ID" value="MCI3245017.1"/>
    <property type="molecule type" value="Genomic_DNA"/>
</dbReference>
<dbReference type="Proteomes" id="UP001165270">
    <property type="component" value="Unassembled WGS sequence"/>
</dbReference>
<dbReference type="RefSeq" id="WP_242712755.1">
    <property type="nucleotide sequence ID" value="NZ_JALDAX010000018.1"/>
</dbReference>
<dbReference type="InterPro" id="IPR036271">
    <property type="entry name" value="Tet_transcr_reg_TetR-rel_C_sf"/>
</dbReference>
<dbReference type="Pfam" id="PF02909">
    <property type="entry name" value="TetR_C_1"/>
    <property type="match status" value="1"/>
</dbReference>
<evidence type="ECO:0000256" key="1">
    <source>
        <dbReference type="ARBA" id="ARBA00023015"/>
    </source>
</evidence>
<protein>
    <submittedName>
        <fullName evidence="6">TetR/AcrR family transcriptional regulator</fullName>
    </submittedName>
</protein>
<dbReference type="Pfam" id="PF00440">
    <property type="entry name" value="TetR_N"/>
    <property type="match status" value="1"/>
</dbReference>
<evidence type="ECO:0000313" key="6">
    <source>
        <dbReference type="EMBL" id="MCI3245017.1"/>
    </source>
</evidence>
<proteinExistence type="predicted"/>
<dbReference type="InterPro" id="IPR001647">
    <property type="entry name" value="HTH_TetR"/>
</dbReference>
<dbReference type="PANTHER" id="PTHR30055:SF151">
    <property type="entry name" value="TRANSCRIPTIONAL REGULATORY PROTEIN"/>
    <property type="match status" value="1"/>
</dbReference>
<keyword evidence="2 4" id="KW-0238">DNA-binding</keyword>
<name>A0ABS9XTR7_9ACTN</name>
<dbReference type="SUPFAM" id="SSF48498">
    <property type="entry name" value="Tetracyclin repressor-like, C-terminal domain"/>
    <property type="match status" value="1"/>
</dbReference>
<keyword evidence="1" id="KW-0805">Transcription regulation</keyword>
<feature type="domain" description="HTH tetR-type" evidence="5">
    <location>
        <begin position="1"/>
        <end position="54"/>
    </location>
</feature>
<dbReference type="Gene3D" id="1.10.357.10">
    <property type="entry name" value="Tetracycline Repressor, domain 2"/>
    <property type="match status" value="1"/>
</dbReference>
<organism evidence="6 7">
    <name type="scientific">Streptomyces spinosisporus</name>
    <dbReference type="NCBI Taxonomy" id="2927582"/>
    <lineage>
        <taxon>Bacteria</taxon>
        <taxon>Bacillati</taxon>
        <taxon>Actinomycetota</taxon>
        <taxon>Actinomycetes</taxon>
        <taxon>Kitasatosporales</taxon>
        <taxon>Streptomycetaceae</taxon>
        <taxon>Streptomyces</taxon>
    </lineage>
</organism>
<dbReference type="Gene3D" id="1.10.10.60">
    <property type="entry name" value="Homeodomain-like"/>
    <property type="match status" value="1"/>
</dbReference>
<keyword evidence="3" id="KW-0804">Transcription</keyword>
<dbReference type="InterPro" id="IPR004111">
    <property type="entry name" value="Repressor_TetR_C"/>
</dbReference>
<feature type="DNA-binding region" description="H-T-H motif" evidence="4">
    <location>
        <begin position="17"/>
        <end position="36"/>
    </location>
</feature>
<evidence type="ECO:0000313" key="7">
    <source>
        <dbReference type="Proteomes" id="UP001165270"/>
    </source>
</evidence>
<comment type="caution">
    <text evidence="6">The sequence shown here is derived from an EMBL/GenBank/DDBJ whole genome shotgun (WGS) entry which is preliminary data.</text>
</comment>
<dbReference type="InterPro" id="IPR050109">
    <property type="entry name" value="HTH-type_TetR-like_transc_reg"/>
</dbReference>
<evidence type="ECO:0000256" key="4">
    <source>
        <dbReference type="PROSITE-ProRule" id="PRU00335"/>
    </source>
</evidence>
<dbReference type="InterPro" id="IPR009057">
    <property type="entry name" value="Homeodomain-like_sf"/>
</dbReference>
<evidence type="ECO:0000256" key="2">
    <source>
        <dbReference type="ARBA" id="ARBA00023125"/>
    </source>
</evidence>
<dbReference type="PANTHER" id="PTHR30055">
    <property type="entry name" value="HTH-TYPE TRANSCRIPTIONAL REGULATOR RUTR"/>
    <property type="match status" value="1"/>
</dbReference>
<evidence type="ECO:0000256" key="3">
    <source>
        <dbReference type="ARBA" id="ARBA00023163"/>
    </source>
</evidence>
<evidence type="ECO:0000259" key="5">
    <source>
        <dbReference type="PROSITE" id="PS50977"/>
    </source>
</evidence>
<dbReference type="SUPFAM" id="SSF46689">
    <property type="entry name" value="Homeodomain-like"/>
    <property type="match status" value="1"/>
</dbReference>
<keyword evidence="7" id="KW-1185">Reference proteome</keyword>
<sequence>MEAAIRIADREGLEALSMRRTAAELGVGVMSQYRHVPDKDALIDLVVETLFAAHPLPAHGTDGWRADLELSARREWEIYRAHPWLALIVAGTTRPPLAASMMAYTDWRMRAVADRGLAFPEMLQVAVAVSAAVQGSALTLARATSAAEDEAWLASRQSAITAVFASRDLPLISQFGAAEFQAVTPQNMFEFMLRCTLDGIKVTLADRA</sequence>